<reference evidence="2" key="1">
    <citation type="journal article" date="2018" name="Genome Biol.">
        <title>SKESA: strategic k-mer extension for scrupulous assemblies.</title>
        <authorList>
            <person name="Souvorov A."/>
            <person name="Agarwala R."/>
            <person name="Lipman D.J."/>
        </authorList>
    </citation>
    <scope>NUCLEOTIDE SEQUENCE</scope>
    <source>
        <strain evidence="2">166-88</strain>
    </source>
</reference>
<dbReference type="InterPro" id="IPR057010">
    <property type="entry name" value="MrpH_C"/>
</dbReference>
<evidence type="ECO:0000313" key="2">
    <source>
        <dbReference type="EMBL" id="HAE7581353.1"/>
    </source>
</evidence>
<proteinExistence type="predicted"/>
<protein>
    <recommendedName>
        <fullName evidence="1">Fimbrial adhesin MrpH C-terminal domain-containing protein</fullName>
    </recommendedName>
</protein>
<dbReference type="AlphaFoldDB" id="A0A736M8P6"/>
<dbReference type="GO" id="GO:0009289">
    <property type="term" value="C:pilus"/>
    <property type="evidence" value="ECO:0007669"/>
    <property type="project" value="InterPro"/>
</dbReference>
<accession>A0A736M8P6</accession>
<name>A0A736M8P6_SALHO</name>
<dbReference type="InterPro" id="IPR036937">
    <property type="entry name" value="Adhesion_dom_fimbrial_sf"/>
</dbReference>
<dbReference type="EMBL" id="DAASYS010000012">
    <property type="protein sequence ID" value="HAE7581353.1"/>
    <property type="molecule type" value="Genomic_DNA"/>
</dbReference>
<organism evidence="2">
    <name type="scientific">Salmonella enterica subsp. houtenae serovar 44:z36[z38]:-</name>
    <dbReference type="NCBI Taxonomy" id="1967609"/>
    <lineage>
        <taxon>Bacteria</taxon>
        <taxon>Pseudomonadati</taxon>
        <taxon>Pseudomonadota</taxon>
        <taxon>Gammaproteobacteria</taxon>
        <taxon>Enterobacterales</taxon>
        <taxon>Enterobacteriaceae</taxon>
        <taxon>Salmonella</taxon>
    </lineage>
</organism>
<sequence>MRLLSIFFSITLMYVSETYAAYYPINFNNVSANAVFWAASSSVTMPSVVPAEIGGINSTESSTSGTSWCAGSPDLCANYVGKYPFFAVYTPYPRIGTFNGYNLYQATPTVGFYIPRTDFGDISGTAFAFNAWSSNACTDNSSIQICQWFSSKAGVYSTRMTSYYPVKFVLLKKPANGKIVFPSGVLIYEWRGLRDNNNTEKIQLPSSQAIATYTSNVGTIDITNAGCTVSPSVITLDHGVLSPGTVAGAVTTKQVHVLCQDNAEINLSLVKPGENILYSSLNIPLSQDIYSSLNLSVTGAVTGTNGGYDYDAIGHVSFQVSLSSVLAKTAPVTTYGNISGSAILLLNYK</sequence>
<dbReference type="GO" id="GO:0007155">
    <property type="term" value="P:cell adhesion"/>
    <property type="evidence" value="ECO:0007669"/>
    <property type="project" value="InterPro"/>
</dbReference>
<comment type="caution">
    <text evidence="2">The sequence shown here is derived from an EMBL/GenBank/DDBJ whole genome shotgun (WGS) entry which is preliminary data.</text>
</comment>
<evidence type="ECO:0000259" key="1">
    <source>
        <dbReference type="Pfam" id="PF24223"/>
    </source>
</evidence>
<gene>
    <name evidence="2" type="ORF">GND75_002972</name>
</gene>
<reference evidence="2" key="2">
    <citation type="submission" date="2018-07" db="EMBL/GenBank/DDBJ databases">
        <authorList>
            <consortium name="NCBI Pathogen Detection Project"/>
        </authorList>
    </citation>
    <scope>NUCLEOTIDE SEQUENCE</scope>
    <source>
        <strain evidence="2">166-88</strain>
    </source>
</reference>
<dbReference type="Gene3D" id="2.60.40.1090">
    <property type="entry name" value="Fimbrial-type adhesion domain"/>
    <property type="match status" value="1"/>
</dbReference>
<feature type="domain" description="Fimbrial adhesin MrpH C-terminal" evidence="1">
    <location>
        <begin position="227"/>
        <end position="346"/>
    </location>
</feature>
<dbReference type="Pfam" id="PF24223">
    <property type="entry name" value="MrpH_C"/>
    <property type="match status" value="1"/>
</dbReference>